<dbReference type="InterPro" id="IPR003265">
    <property type="entry name" value="HhH-GPD_domain"/>
</dbReference>
<dbReference type="PANTHER" id="PTHR47203:SF1">
    <property type="entry name" value="HYPOTHETICAL BASE EXCISION DNA REPAIR PROTEIN (EUROFUNG)"/>
    <property type="match status" value="1"/>
</dbReference>
<feature type="region of interest" description="Disordered" evidence="1">
    <location>
        <begin position="1"/>
        <end position="62"/>
    </location>
</feature>
<dbReference type="OrthoDB" id="5607at2759"/>
<feature type="domain" description="HhH-GPD" evidence="2">
    <location>
        <begin position="203"/>
        <end position="411"/>
    </location>
</feature>
<evidence type="ECO:0000259" key="2">
    <source>
        <dbReference type="SMART" id="SM00478"/>
    </source>
</evidence>
<feature type="compositionally biased region" description="Basic and acidic residues" evidence="1">
    <location>
        <begin position="119"/>
        <end position="133"/>
    </location>
</feature>
<dbReference type="CDD" id="cd00056">
    <property type="entry name" value="ENDO3c"/>
    <property type="match status" value="1"/>
</dbReference>
<comment type="caution">
    <text evidence="3">The sequence shown here is derived from an EMBL/GenBank/DDBJ whole genome shotgun (WGS) entry which is preliminary data.</text>
</comment>
<dbReference type="Gene3D" id="1.10.340.30">
    <property type="entry name" value="Hypothetical protein, domain 2"/>
    <property type="match status" value="1"/>
</dbReference>
<dbReference type="Proteomes" id="UP000015530">
    <property type="component" value="Unassembled WGS sequence"/>
</dbReference>
<dbReference type="HOGENOM" id="CLU_012862_9_3_1"/>
<dbReference type="STRING" id="1237896.T0LBA9"/>
<reference evidence="4" key="1">
    <citation type="journal article" date="2013" name="Mol. Plant Microbe Interact.">
        <title>Global aspects of pacC regulation of pathogenicity genes in Colletotrichum gloeosporioides as revealed by transcriptome analysis.</title>
        <authorList>
            <person name="Alkan N."/>
            <person name="Meng X."/>
            <person name="Friedlander G."/>
            <person name="Reuveni E."/>
            <person name="Sukno S."/>
            <person name="Sherman A."/>
            <person name="Thon M."/>
            <person name="Fluhr R."/>
            <person name="Prusky D."/>
        </authorList>
    </citation>
    <scope>NUCLEOTIDE SEQUENCE [LARGE SCALE GENOMIC DNA]</scope>
    <source>
        <strain evidence="4">Cg-14</strain>
    </source>
</reference>
<dbReference type="Pfam" id="PF00730">
    <property type="entry name" value="HhH-GPD"/>
    <property type="match status" value="1"/>
</dbReference>
<dbReference type="SUPFAM" id="SSF48150">
    <property type="entry name" value="DNA-glycosylase"/>
    <property type="match status" value="1"/>
</dbReference>
<evidence type="ECO:0000313" key="3">
    <source>
        <dbReference type="EMBL" id="EQB45585.1"/>
    </source>
</evidence>
<dbReference type="GO" id="GO:0006285">
    <property type="term" value="P:base-excision repair, AP site formation"/>
    <property type="evidence" value="ECO:0007669"/>
    <property type="project" value="UniProtKB-ARBA"/>
</dbReference>
<feature type="region of interest" description="Disordered" evidence="1">
    <location>
        <begin position="93"/>
        <end position="143"/>
    </location>
</feature>
<proteinExistence type="predicted"/>
<name>T0LBA9_COLGC</name>
<gene>
    <name evidence="3" type="ORF">CGLO_15517</name>
</gene>
<dbReference type="EMBL" id="AMYD01003690">
    <property type="protein sequence ID" value="EQB45585.1"/>
    <property type="molecule type" value="Genomic_DNA"/>
</dbReference>
<feature type="region of interest" description="Disordered" evidence="1">
    <location>
        <begin position="442"/>
        <end position="503"/>
    </location>
</feature>
<feature type="compositionally biased region" description="Low complexity" evidence="1">
    <location>
        <begin position="1"/>
        <end position="14"/>
    </location>
</feature>
<organism evidence="3 4">
    <name type="scientific">Colletotrichum gloeosporioides (strain Cg-14)</name>
    <name type="common">Anthracnose fungus</name>
    <name type="synonym">Glomerella cingulata</name>
    <dbReference type="NCBI Taxonomy" id="1237896"/>
    <lineage>
        <taxon>Eukaryota</taxon>
        <taxon>Fungi</taxon>
        <taxon>Dikarya</taxon>
        <taxon>Ascomycota</taxon>
        <taxon>Pezizomycotina</taxon>
        <taxon>Sordariomycetes</taxon>
        <taxon>Hypocreomycetidae</taxon>
        <taxon>Glomerellales</taxon>
        <taxon>Glomerellaceae</taxon>
        <taxon>Colletotrichum</taxon>
        <taxon>Colletotrichum gloeosporioides species complex</taxon>
    </lineage>
</organism>
<dbReference type="SMART" id="SM00478">
    <property type="entry name" value="ENDO3c"/>
    <property type="match status" value="1"/>
</dbReference>
<sequence>MQTRAAARLAAKAAFQPQVTKTEPAKAGTKRTAAAQPTETRKAKRRGAKAKQPSQTSKRKAIDVLPHGLGTIHHGSSGQAISSVQGVNNDLQEHTAIPNGNDKLKSSDHQNNGDVQKGTAKEKSTAGEKDQKGIPDPYGLMPGRTPFPNHQGPTAEQCQIVHDILTAYHGERKSPSKILPPSTEVAGCGEVPDILDAMMRTMVSANTKMTNADRVIKEIIKAYGVLDKDGLGAGSIDWNAVRLSPIQELQKAMITGGLSNVKSEQMKEILDKVFEENQLRKAAFIKEKESGETANVKGAARMSQGQKDHQLLKIDNGILTLDHIRTMPAAEAMPEILQYKGIGVKTTSCLLLFCLQQPSFAVDTHVWRFCLWLGWVPRGASANKTFKHCDYRVPDELKYGLHQLFIAHGQQCYRCRSGTAKGTAQWNAVVCPLEHLLDRFEKHEAKPPKKSERSSLKEERADNEEPSEDTVEEDMEQVPMEDGGAEDEAQSRSSEDGSDGNAI</sequence>
<accession>T0LBA9</accession>
<evidence type="ECO:0000256" key="1">
    <source>
        <dbReference type="SAM" id="MobiDB-lite"/>
    </source>
</evidence>
<dbReference type="AlphaFoldDB" id="T0LBA9"/>
<dbReference type="GO" id="GO:0003824">
    <property type="term" value="F:catalytic activity"/>
    <property type="evidence" value="ECO:0007669"/>
    <property type="project" value="InterPro"/>
</dbReference>
<feature type="compositionally biased region" description="Basic and acidic residues" evidence="1">
    <location>
        <begin position="442"/>
        <end position="460"/>
    </location>
</feature>
<feature type="compositionally biased region" description="Acidic residues" evidence="1">
    <location>
        <begin position="461"/>
        <end position="476"/>
    </location>
</feature>
<dbReference type="OMA" id="EGWGKGC"/>
<protein>
    <recommendedName>
        <fullName evidence="2">HhH-GPD domain-containing protein</fullName>
    </recommendedName>
</protein>
<dbReference type="PANTHER" id="PTHR47203">
    <property type="match status" value="1"/>
</dbReference>
<evidence type="ECO:0000313" key="4">
    <source>
        <dbReference type="Proteomes" id="UP000015530"/>
    </source>
</evidence>
<dbReference type="InterPro" id="IPR011257">
    <property type="entry name" value="DNA_glycosylase"/>
</dbReference>